<evidence type="ECO:0000256" key="2">
    <source>
        <dbReference type="ARBA" id="ARBA00022448"/>
    </source>
</evidence>
<evidence type="ECO:0000256" key="5">
    <source>
        <dbReference type="ARBA" id="ARBA00022729"/>
    </source>
</evidence>
<comment type="caution">
    <text evidence="15">The sequence shown here is derived from an EMBL/GenBank/DDBJ whole genome shotgun (WGS) entry which is preliminary data.</text>
</comment>
<keyword evidence="7 10" id="KW-0472">Membrane</keyword>
<evidence type="ECO:0000259" key="13">
    <source>
        <dbReference type="Pfam" id="PF00593"/>
    </source>
</evidence>
<evidence type="ECO:0000313" key="16">
    <source>
        <dbReference type="Proteomes" id="UP001155483"/>
    </source>
</evidence>
<sequence>MRKETVLSKRHLSKEQGIKSVFRLVLLSSFLSLVFNIARAQESSLIEVSGKVTDGKSPIAGVSVGIKGFISGTITNDSGYFALKTKLKFPFTLVFTSIGFQQQEFVVHNTSSKLNISMTTQTVLGNEVVVTASRVEEGRLKSPVAIEKLDIKAIKEAAAPSFYDALENVKGVQMLTSSLTFKVPNTRGFNVPNNFRFLQLIDGVDMQAATLGVPLGNAIGATELDIEAVEITPGAASALYGMNAINGIANLQTKSPFKYPGLSIYQKAGVNHVDGKDRDPSLLTETAVRYAKVFNNRFAFKLNFSTMKGTDWVANGLVDQNPQNLVTANPRYPELSGENNPAKDQWSRYGDDRQARQTITVNYQGRTETFNVARTGYLEKDLVSPTVRNLKFDGGLYYKINEKLEASYNYRYGIMDGVFQRGNRIQLDGVTVQNHKVELRGADVLFRAYMLKENTGNSYNLNPLAYSLDLSNASNAVWGTRFKTELQKQLDNNVDLAAAMAAARSVADQGRAEPGTAAFENLKNVIVNSNNWDVKSATLPNGAPNGGAAVWQFSNTYHADFQYNFSKIKWANILVGADYRLYEVIPDGNTFVDFSRPLDERTVPDKNGSFGKNQHYQKYGAFGQITKLFFDDKLKVSASARVDRNPEFSTKFNPRIALVYTAAQKHNFRASFQNGYRFPALFEALSFLNNASVRRVGGLAKVNEGIGFLENSYTLSSLDIFTAAVNADVRNGMTTNDAALKNRNLLKVANLPVMKPESINSFEIGYKAVLLNNKLNVDFDAYHNSYKGFLGQVEVSVPTSGAVGSDAAVLDMTVRAKQNRYRVYTNAKNKYDSYGSSLGVTYNFYKKYTLSGNLNYNKLSNNPSPDIFLTSFNTPEWIANVSFGNREIVKNVGFNVVWRWQDRVFWESTLANGEVPAYYTFDAQVNVRVPKLKSTAKVGGSNVLNKRYIQFAAGPTIGALYYASITVDGLLKH</sequence>
<dbReference type="Gene3D" id="2.40.170.20">
    <property type="entry name" value="TonB-dependent receptor, beta-barrel domain"/>
    <property type="match status" value="1"/>
</dbReference>
<dbReference type="InterPro" id="IPR012910">
    <property type="entry name" value="Plug_dom"/>
</dbReference>
<dbReference type="InterPro" id="IPR008969">
    <property type="entry name" value="CarboxyPept-like_regulatory"/>
</dbReference>
<dbReference type="GO" id="GO:0015344">
    <property type="term" value="F:siderophore uptake transmembrane transporter activity"/>
    <property type="evidence" value="ECO:0007669"/>
    <property type="project" value="TreeGrafter"/>
</dbReference>
<evidence type="ECO:0000256" key="3">
    <source>
        <dbReference type="ARBA" id="ARBA00022452"/>
    </source>
</evidence>
<comment type="similarity">
    <text evidence="10 11">Belongs to the TonB-dependent receptor family.</text>
</comment>
<keyword evidence="3 10" id="KW-1134">Transmembrane beta strand</keyword>
<evidence type="ECO:0000256" key="1">
    <source>
        <dbReference type="ARBA" id="ARBA00004571"/>
    </source>
</evidence>
<keyword evidence="5" id="KW-0732">Signal</keyword>
<evidence type="ECO:0000259" key="14">
    <source>
        <dbReference type="Pfam" id="PF07715"/>
    </source>
</evidence>
<keyword evidence="6 11" id="KW-0798">TonB box</keyword>
<dbReference type="AlphaFoldDB" id="A0A9X2Y0Z6"/>
<keyword evidence="8 15" id="KW-0675">Receptor</keyword>
<dbReference type="Gene3D" id="2.170.130.10">
    <property type="entry name" value="TonB-dependent receptor, plug domain"/>
    <property type="match status" value="1"/>
</dbReference>
<comment type="subcellular location">
    <subcellularLocation>
        <location evidence="1 10">Cell outer membrane</location>
        <topology evidence="1 10">Multi-pass membrane protein</topology>
    </subcellularLocation>
</comment>
<dbReference type="PANTHER" id="PTHR30069:SF29">
    <property type="entry name" value="HEMOGLOBIN AND HEMOGLOBIN-HAPTOGLOBIN-BINDING PROTEIN 1-RELATED"/>
    <property type="match status" value="1"/>
</dbReference>
<evidence type="ECO:0000256" key="11">
    <source>
        <dbReference type="RuleBase" id="RU003357"/>
    </source>
</evidence>
<proteinExistence type="inferred from homology"/>
<reference evidence="15" key="2">
    <citation type="submission" date="2023-04" db="EMBL/GenBank/DDBJ databases">
        <title>Paracnuella aquatica gen. nov., sp. nov., a member of the family Chitinophagaceae isolated from a hot spring.</title>
        <authorList>
            <person name="Wang C."/>
        </authorList>
    </citation>
    <scope>NUCLEOTIDE SEQUENCE</scope>
    <source>
        <strain evidence="15">LB-8</strain>
    </source>
</reference>
<reference evidence="15" key="1">
    <citation type="submission" date="2022-09" db="EMBL/GenBank/DDBJ databases">
        <authorList>
            <person name="Yuan C."/>
            <person name="Ke Z."/>
        </authorList>
    </citation>
    <scope>NUCLEOTIDE SEQUENCE</scope>
    <source>
        <strain evidence="15">LB-8</strain>
    </source>
</reference>
<evidence type="ECO:0000313" key="15">
    <source>
        <dbReference type="EMBL" id="MCU7552685.1"/>
    </source>
</evidence>
<dbReference type="EMBL" id="JAOTIF010000041">
    <property type="protein sequence ID" value="MCU7552685.1"/>
    <property type="molecule type" value="Genomic_DNA"/>
</dbReference>
<dbReference type="GO" id="GO:0009279">
    <property type="term" value="C:cell outer membrane"/>
    <property type="evidence" value="ECO:0007669"/>
    <property type="project" value="UniProtKB-SubCell"/>
</dbReference>
<evidence type="ECO:0000256" key="6">
    <source>
        <dbReference type="ARBA" id="ARBA00023077"/>
    </source>
</evidence>
<dbReference type="SUPFAM" id="SSF56935">
    <property type="entry name" value="Porins"/>
    <property type="match status" value="1"/>
</dbReference>
<dbReference type="PROSITE" id="PS52016">
    <property type="entry name" value="TONB_DEPENDENT_REC_3"/>
    <property type="match status" value="1"/>
</dbReference>
<dbReference type="InterPro" id="IPR037066">
    <property type="entry name" value="Plug_dom_sf"/>
</dbReference>
<dbReference type="RefSeq" id="WP_279300123.1">
    <property type="nucleotide sequence ID" value="NZ_JAOTIF010000041.1"/>
</dbReference>
<name>A0A9X2Y0Z6_9BACT</name>
<dbReference type="InterPro" id="IPR000531">
    <property type="entry name" value="Beta-barrel_TonB"/>
</dbReference>
<dbReference type="PANTHER" id="PTHR30069">
    <property type="entry name" value="TONB-DEPENDENT OUTER MEMBRANE RECEPTOR"/>
    <property type="match status" value="1"/>
</dbReference>
<dbReference type="SUPFAM" id="SSF49464">
    <property type="entry name" value="Carboxypeptidase regulatory domain-like"/>
    <property type="match status" value="1"/>
</dbReference>
<evidence type="ECO:0000256" key="10">
    <source>
        <dbReference type="PROSITE-ProRule" id="PRU01360"/>
    </source>
</evidence>
<gene>
    <name evidence="15" type="ORF">OCK74_26430</name>
</gene>
<evidence type="ECO:0000256" key="7">
    <source>
        <dbReference type="ARBA" id="ARBA00023136"/>
    </source>
</evidence>
<dbReference type="Proteomes" id="UP001155483">
    <property type="component" value="Unassembled WGS sequence"/>
</dbReference>
<feature type="region of interest" description="Disordered" evidence="12">
    <location>
        <begin position="329"/>
        <end position="350"/>
    </location>
</feature>
<dbReference type="GO" id="GO:0044718">
    <property type="term" value="P:siderophore transmembrane transport"/>
    <property type="evidence" value="ECO:0007669"/>
    <property type="project" value="TreeGrafter"/>
</dbReference>
<protein>
    <submittedName>
        <fullName evidence="15">TonB-dependent receptor</fullName>
    </submittedName>
</protein>
<feature type="domain" description="TonB-dependent receptor-like beta-barrel" evidence="13">
    <location>
        <begin position="450"/>
        <end position="942"/>
    </location>
</feature>
<dbReference type="InterPro" id="IPR039426">
    <property type="entry name" value="TonB-dep_rcpt-like"/>
</dbReference>
<keyword evidence="2 10" id="KW-0813">Transport</keyword>
<dbReference type="InterPro" id="IPR036942">
    <property type="entry name" value="Beta-barrel_TonB_sf"/>
</dbReference>
<dbReference type="Pfam" id="PF00593">
    <property type="entry name" value="TonB_dep_Rec_b-barrel"/>
    <property type="match status" value="1"/>
</dbReference>
<dbReference type="Pfam" id="PF07715">
    <property type="entry name" value="Plug"/>
    <property type="match status" value="1"/>
</dbReference>
<organism evidence="15 16">
    <name type="scientific">Paraflavisolibacter caeni</name>
    <dbReference type="NCBI Taxonomy" id="2982496"/>
    <lineage>
        <taxon>Bacteria</taxon>
        <taxon>Pseudomonadati</taxon>
        <taxon>Bacteroidota</taxon>
        <taxon>Chitinophagia</taxon>
        <taxon>Chitinophagales</taxon>
        <taxon>Chitinophagaceae</taxon>
        <taxon>Paraflavisolibacter</taxon>
    </lineage>
</organism>
<keyword evidence="16" id="KW-1185">Reference proteome</keyword>
<evidence type="ECO:0000256" key="8">
    <source>
        <dbReference type="ARBA" id="ARBA00023170"/>
    </source>
</evidence>
<dbReference type="Pfam" id="PF13715">
    <property type="entry name" value="CarbopepD_reg_2"/>
    <property type="match status" value="1"/>
</dbReference>
<keyword evidence="9 10" id="KW-0998">Cell outer membrane</keyword>
<evidence type="ECO:0000256" key="9">
    <source>
        <dbReference type="ARBA" id="ARBA00023237"/>
    </source>
</evidence>
<accession>A0A9X2Y0Z6</accession>
<evidence type="ECO:0000256" key="12">
    <source>
        <dbReference type="SAM" id="MobiDB-lite"/>
    </source>
</evidence>
<keyword evidence="4 10" id="KW-0812">Transmembrane</keyword>
<feature type="domain" description="TonB-dependent receptor plug" evidence="14">
    <location>
        <begin position="141"/>
        <end position="248"/>
    </location>
</feature>
<evidence type="ECO:0000256" key="4">
    <source>
        <dbReference type="ARBA" id="ARBA00022692"/>
    </source>
</evidence>